<evidence type="ECO:0000256" key="1">
    <source>
        <dbReference type="ARBA" id="ARBA00023015"/>
    </source>
</evidence>
<dbReference type="PANTHER" id="PTHR31500:SF45">
    <property type="entry name" value="AT-HOOK MOTIF NUCLEAR-LOCALIZED PROTEIN"/>
    <property type="match status" value="1"/>
</dbReference>
<dbReference type="CDD" id="cd11378">
    <property type="entry name" value="DUF296"/>
    <property type="match status" value="1"/>
</dbReference>
<comment type="domain">
    <text evidence="5">The PPC domain mediates interactions between AHL proteins.</text>
</comment>
<keyword evidence="1 5" id="KW-0805">Transcription regulation</keyword>
<dbReference type="EMBL" id="JAFEMO010000010">
    <property type="protein sequence ID" value="KAH7561170.1"/>
    <property type="molecule type" value="Genomic_DNA"/>
</dbReference>
<dbReference type="InterPro" id="IPR039605">
    <property type="entry name" value="AHL"/>
</dbReference>
<evidence type="ECO:0000259" key="7">
    <source>
        <dbReference type="PROSITE" id="PS51742"/>
    </source>
</evidence>
<comment type="function">
    <text evidence="5">Transcription factor that specifically binds AT-rich DNA sequences related to the nuclear matrix attachment regions (MARs).</text>
</comment>
<evidence type="ECO:0000256" key="3">
    <source>
        <dbReference type="ARBA" id="ARBA00023163"/>
    </source>
</evidence>
<dbReference type="Proteomes" id="UP000827721">
    <property type="component" value="Unassembled WGS sequence"/>
</dbReference>
<evidence type="ECO:0000313" key="9">
    <source>
        <dbReference type="Proteomes" id="UP000827721"/>
    </source>
</evidence>
<gene>
    <name evidence="8" type="ORF">JRO89_XS10G0183900</name>
</gene>
<evidence type="ECO:0000256" key="5">
    <source>
        <dbReference type="RuleBase" id="RU367031"/>
    </source>
</evidence>
<reference evidence="8 9" key="1">
    <citation type="submission" date="2021-02" db="EMBL/GenBank/DDBJ databases">
        <title>Plant Genome Project.</title>
        <authorList>
            <person name="Zhang R.-G."/>
        </authorList>
    </citation>
    <scope>NUCLEOTIDE SEQUENCE [LARGE SCALE GENOMIC DNA]</scope>
    <source>
        <tissue evidence="8">Leaves</tissue>
    </source>
</reference>
<evidence type="ECO:0000313" key="8">
    <source>
        <dbReference type="EMBL" id="KAH7561170.1"/>
    </source>
</evidence>
<protein>
    <recommendedName>
        <fullName evidence="5">AT-hook motif nuclear-localized protein</fullName>
    </recommendedName>
</protein>
<keyword evidence="2 5" id="KW-0238">DNA-binding</keyword>
<accession>A0ABQ8HJC4</accession>
<comment type="caution">
    <text evidence="8">The sequence shown here is derived from an EMBL/GenBank/DDBJ whole genome shotgun (WGS) entry which is preliminary data.</text>
</comment>
<sequence>MTKKKSLASHKSPGRREVGVEVNMETKVKPRGFGRGPTATDTETRVLKRERADIPRKVHNDHDADMESSPILSPPINIARVSSENSSTKACLSEGKGLETELVLVSGYFAETAGGNLTPHVVTVPIGENLTGKILSFSQTSSKTLCVLSATGTVSSVVLCQSGYVANGLKSVGQFEILHLSGSFTHTEVGGKNRRIGKLSISLAKPDGQVFGGVVVGPLIAASPIPLIVATFKQNIVKGYKRRHSTDSLSKANKLRDLQMVRVPMHIPTMTDDNDNCITPKTAPSAVGCKEEDTAIIENQSSSLASPHSVDKYALQVWQPTDDEENWTEHLAGGYKKADTSIAEKQSSSLASPHSVNKYALQVWQPNDDEENYTTSTTALLGGGYKEADAFTTESQSSSLASPHSVDKYALQVWKPPSDQITSPATGASAKYPCEMNAFLLISSICEIEYCFCYREIKRPLE</sequence>
<dbReference type="PANTHER" id="PTHR31500">
    <property type="entry name" value="AT-HOOK MOTIF NUCLEAR-LOCALIZED PROTEIN 9"/>
    <property type="match status" value="1"/>
</dbReference>
<dbReference type="Pfam" id="PF03479">
    <property type="entry name" value="PCC"/>
    <property type="match status" value="1"/>
</dbReference>
<keyword evidence="9" id="KW-1185">Reference proteome</keyword>
<name>A0ABQ8HJC4_9ROSI</name>
<feature type="compositionally biased region" description="Basic and acidic residues" evidence="6">
    <location>
        <begin position="14"/>
        <end position="28"/>
    </location>
</feature>
<proteinExistence type="predicted"/>
<keyword evidence="4 5" id="KW-0539">Nucleus</keyword>
<dbReference type="SUPFAM" id="SSF117856">
    <property type="entry name" value="AF0104/ALDC/Ptd012-like"/>
    <property type="match status" value="1"/>
</dbReference>
<comment type="subcellular location">
    <subcellularLocation>
        <location evidence="5">Nucleus</location>
    </subcellularLocation>
</comment>
<dbReference type="Gene3D" id="3.30.1330.80">
    <property type="entry name" value="Hypothetical protein, similar to alpha- acetolactate decarboxylase, domain 2"/>
    <property type="match status" value="1"/>
</dbReference>
<organism evidence="8 9">
    <name type="scientific">Xanthoceras sorbifolium</name>
    <dbReference type="NCBI Taxonomy" id="99658"/>
    <lineage>
        <taxon>Eukaryota</taxon>
        <taxon>Viridiplantae</taxon>
        <taxon>Streptophyta</taxon>
        <taxon>Embryophyta</taxon>
        <taxon>Tracheophyta</taxon>
        <taxon>Spermatophyta</taxon>
        <taxon>Magnoliopsida</taxon>
        <taxon>eudicotyledons</taxon>
        <taxon>Gunneridae</taxon>
        <taxon>Pentapetalae</taxon>
        <taxon>rosids</taxon>
        <taxon>malvids</taxon>
        <taxon>Sapindales</taxon>
        <taxon>Sapindaceae</taxon>
        <taxon>Xanthoceroideae</taxon>
        <taxon>Xanthoceras</taxon>
    </lineage>
</organism>
<feature type="region of interest" description="Disordered" evidence="6">
    <location>
        <begin position="1"/>
        <end position="44"/>
    </location>
</feature>
<dbReference type="InterPro" id="IPR005175">
    <property type="entry name" value="PPC_dom"/>
</dbReference>
<evidence type="ECO:0000256" key="4">
    <source>
        <dbReference type="ARBA" id="ARBA00023242"/>
    </source>
</evidence>
<evidence type="ECO:0000256" key="6">
    <source>
        <dbReference type="SAM" id="MobiDB-lite"/>
    </source>
</evidence>
<evidence type="ECO:0000256" key="2">
    <source>
        <dbReference type="ARBA" id="ARBA00023125"/>
    </source>
</evidence>
<keyword evidence="3 5" id="KW-0804">Transcription</keyword>
<dbReference type="PROSITE" id="PS51742">
    <property type="entry name" value="PPC"/>
    <property type="match status" value="1"/>
</dbReference>
<feature type="domain" description="PPC" evidence="7">
    <location>
        <begin position="114"/>
        <end position="253"/>
    </location>
</feature>